<sequence>MIDVAYSASSSAFSPQAKIIDFLFLEPVEEGKLWDVLPAYRRHLRAKGERLSDLLDALLHLDEELVLGAPLPLLSLQVFLGLYMSLSKEVITPCTPSGSK</sequence>
<dbReference type="Proteomes" id="UP000823775">
    <property type="component" value="Unassembled WGS sequence"/>
</dbReference>
<protein>
    <submittedName>
        <fullName evidence="1">Uncharacterized protein</fullName>
    </submittedName>
</protein>
<accession>A0ABS8V7A6</accession>
<evidence type="ECO:0000313" key="1">
    <source>
        <dbReference type="EMBL" id="MCD9642734.1"/>
    </source>
</evidence>
<keyword evidence="2" id="KW-1185">Reference proteome</keyword>
<gene>
    <name evidence="1" type="ORF">HAX54_029676</name>
</gene>
<proteinExistence type="predicted"/>
<reference evidence="1 2" key="1">
    <citation type="journal article" date="2021" name="BMC Genomics">
        <title>Datura genome reveals duplications of psychoactive alkaloid biosynthetic genes and high mutation rate following tissue culture.</title>
        <authorList>
            <person name="Rajewski A."/>
            <person name="Carter-House D."/>
            <person name="Stajich J."/>
            <person name="Litt A."/>
        </authorList>
    </citation>
    <scope>NUCLEOTIDE SEQUENCE [LARGE SCALE GENOMIC DNA]</scope>
    <source>
        <strain evidence="1">AR-01</strain>
    </source>
</reference>
<dbReference type="EMBL" id="JACEIK010003692">
    <property type="protein sequence ID" value="MCD9642734.1"/>
    <property type="molecule type" value="Genomic_DNA"/>
</dbReference>
<name>A0ABS8V7A6_DATST</name>
<comment type="caution">
    <text evidence="1">The sequence shown here is derived from an EMBL/GenBank/DDBJ whole genome shotgun (WGS) entry which is preliminary data.</text>
</comment>
<evidence type="ECO:0000313" key="2">
    <source>
        <dbReference type="Proteomes" id="UP000823775"/>
    </source>
</evidence>
<organism evidence="1 2">
    <name type="scientific">Datura stramonium</name>
    <name type="common">Jimsonweed</name>
    <name type="synonym">Common thornapple</name>
    <dbReference type="NCBI Taxonomy" id="4076"/>
    <lineage>
        <taxon>Eukaryota</taxon>
        <taxon>Viridiplantae</taxon>
        <taxon>Streptophyta</taxon>
        <taxon>Embryophyta</taxon>
        <taxon>Tracheophyta</taxon>
        <taxon>Spermatophyta</taxon>
        <taxon>Magnoliopsida</taxon>
        <taxon>eudicotyledons</taxon>
        <taxon>Gunneridae</taxon>
        <taxon>Pentapetalae</taxon>
        <taxon>asterids</taxon>
        <taxon>lamiids</taxon>
        <taxon>Solanales</taxon>
        <taxon>Solanaceae</taxon>
        <taxon>Solanoideae</taxon>
        <taxon>Datureae</taxon>
        <taxon>Datura</taxon>
    </lineage>
</organism>